<keyword evidence="3" id="KW-0809">Transit peptide</keyword>
<dbReference type="FunFam" id="1.25.70.10:FF:000002">
    <property type="entry name" value="transcription termination factor 3, mitochondrial"/>
    <property type="match status" value="1"/>
</dbReference>
<comment type="function">
    <text evidence="7">Binds promoter DNA and regulates initiation of transcription. Required for normal mitochondrial transcription and translation, and for normal assembly of mitochondrial respiratory complexes. Required for normal mitochondrial function. Maintains 16S rRNA levels and functions in mitochondrial ribosome assembly by regulating the biogenesis of the 39S ribosomal subunit.</text>
</comment>
<protein>
    <recommendedName>
        <fullName evidence="8">Transcription termination factor 3, mitochondrial</fullName>
    </recommendedName>
    <alternativeName>
        <fullName evidence="9">Mitochondrial transcription termination factor 3</fullName>
    </alternativeName>
    <alternativeName>
        <fullName evidence="10">mTERF domain-containing protein 1, mitochondrial</fullName>
    </alternativeName>
</protein>
<dbReference type="HOGENOM" id="CLU_042536_0_0_1"/>
<feature type="compositionally biased region" description="Low complexity" evidence="11">
    <location>
        <begin position="1"/>
        <end position="10"/>
    </location>
</feature>
<comment type="similarity">
    <text evidence="2">Belongs to the mTERF family.</text>
</comment>
<feature type="region of interest" description="Disordered" evidence="11">
    <location>
        <begin position="105"/>
        <end position="128"/>
    </location>
</feature>
<gene>
    <name evidence="12" type="primary">MTERF3</name>
</gene>
<dbReference type="eggNOG" id="KOG1267">
    <property type="taxonomic scope" value="Eukaryota"/>
</dbReference>
<name>F7D2S2_ORNAN</name>
<dbReference type="GO" id="GO:1903108">
    <property type="term" value="P:regulation of mitochondrial transcription"/>
    <property type="evidence" value="ECO:0000318"/>
    <property type="project" value="GO_Central"/>
</dbReference>
<dbReference type="AlphaFoldDB" id="F7D2S2"/>
<reference evidence="12" key="3">
    <citation type="submission" date="2025-09" db="UniProtKB">
        <authorList>
            <consortium name="Ensembl"/>
        </authorList>
    </citation>
    <scope>IDENTIFICATION</scope>
    <source>
        <strain evidence="12">Glennie</strain>
    </source>
</reference>
<dbReference type="GO" id="GO:0005739">
    <property type="term" value="C:mitochondrion"/>
    <property type="evidence" value="ECO:0000318"/>
    <property type="project" value="GO_Central"/>
</dbReference>
<evidence type="ECO:0000256" key="1">
    <source>
        <dbReference type="ARBA" id="ARBA00004173"/>
    </source>
</evidence>
<sequence length="458" mass="52269">MVRPAAAPPRGRGGGGRGRRRSGLLVYLRPSAARDRQDTLKWKMALSARQIQRWFNVLKMSNVSTTQLGKQIGRWRMSLRELSAPLQLSSHHCVLRGQFKPYGTTSLRNSSQISSSNPQDTASGQSTCLPSIHEEPPKMKIIPNVDPVFSLEELEELPPPSPLDPVSEEEAVQIEAEPPLPPASFTLRDYVDRSETLQKLVHLGVELYKLEKRRDVGTLLLRLDFEKDIRKILLFLKDVGVEDDQVGKILTKNYAIFTEDIEDLKARVAYLKSKQFSKADIARMVTNAPFLLSFSVERLDNRLGFFQKELKLSVQKTRNLVIELPSLLTGSLEPVKENLIVYQVELGFKHNEIQHMITRIPRLLSARKGKLIENFDYVHNVMKIPQHYIVKFPEVFTTSLLKIKERHLFLSYLGRAQYNPDQPNYIPLGRLVSIPDEVFCEEVAKASLSDFEKFLKTL</sequence>
<dbReference type="OMA" id="VFNTRVF"/>
<evidence type="ECO:0000256" key="7">
    <source>
        <dbReference type="ARBA" id="ARBA00059336"/>
    </source>
</evidence>
<dbReference type="Ensembl" id="ENSOANT00000002244.4">
    <property type="protein sequence ID" value="ENSOANP00000002243.4"/>
    <property type="gene ID" value="ENSOANG00000001415.4"/>
</dbReference>
<evidence type="ECO:0000256" key="2">
    <source>
        <dbReference type="ARBA" id="ARBA00007692"/>
    </source>
</evidence>
<comment type="subcellular location">
    <subcellularLocation>
        <location evidence="1">Mitochondrion</location>
    </subcellularLocation>
</comment>
<dbReference type="FunCoup" id="F7D2S2">
    <property type="interactions" value="2527"/>
</dbReference>
<evidence type="ECO:0000313" key="12">
    <source>
        <dbReference type="Ensembl" id="ENSOANP00000002243.4"/>
    </source>
</evidence>
<keyword evidence="5" id="KW-0496">Mitochondrion</keyword>
<dbReference type="GO" id="GO:0045892">
    <property type="term" value="P:negative regulation of DNA-templated transcription"/>
    <property type="evidence" value="ECO:0000318"/>
    <property type="project" value="GO_Central"/>
</dbReference>
<evidence type="ECO:0000256" key="3">
    <source>
        <dbReference type="ARBA" id="ARBA00022946"/>
    </source>
</evidence>
<feature type="compositionally biased region" description="Low complexity" evidence="11">
    <location>
        <begin position="106"/>
        <end position="116"/>
    </location>
</feature>
<dbReference type="Proteomes" id="UP000002279">
    <property type="component" value="Chromosome 4"/>
</dbReference>
<dbReference type="SMART" id="SM00733">
    <property type="entry name" value="Mterf"/>
    <property type="match status" value="6"/>
</dbReference>
<evidence type="ECO:0000256" key="8">
    <source>
        <dbReference type="ARBA" id="ARBA00071275"/>
    </source>
</evidence>
<organism evidence="12 13">
    <name type="scientific">Ornithorhynchus anatinus</name>
    <name type="common">Duckbill platypus</name>
    <dbReference type="NCBI Taxonomy" id="9258"/>
    <lineage>
        <taxon>Eukaryota</taxon>
        <taxon>Metazoa</taxon>
        <taxon>Chordata</taxon>
        <taxon>Craniata</taxon>
        <taxon>Vertebrata</taxon>
        <taxon>Euteleostomi</taxon>
        <taxon>Mammalia</taxon>
        <taxon>Monotremata</taxon>
        <taxon>Ornithorhynchidae</taxon>
        <taxon>Ornithorhynchus</taxon>
    </lineage>
</organism>
<dbReference type="GO" id="GO:0005829">
    <property type="term" value="C:cytosol"/>
    <property type="evidence" value="ECO:0007669"/>
    <property type="project" value="Ensembl"/>
</dbReference>
<reference evidence="12" key="2">
    <citation type="submission" date="2025-08" db="UniProtKB">
        <authorList>
            <consortium name="Ensembl"/>
        </authorList>
    </citation>
    <scope>IDENTIFICATION</scope>
    <source>
        <strain evidence="12">Glennie</strain>
    </source>
</reference>
<accession>F7D2S2</accession>
<proteinExistence type="inferred from homology"/>
<dbReference type="PANTHER" id="PTHR13068:SF194">
    <property type="entry name" value="TRANSCRIPTION TERMINATION FACTOR 3, MITOCHONDRIAL"/>
    <property type="match status" value="1"/>
</dbReference>
<dbReference type="InterPro" id="IPR038538">
    <property type="entry name" value="MTERF_sf"/>
</dbReference>
<dbReference type="GO" id="GO:0000976">
    <property type="term" value="F:transcription cis-regulatory region binding"/>
    <property type="evidence" value="ECO:0007669"/>
    <property type="project" value="Ensembl"/>
</dbReference>
<feature type="compositionally biased region" description="Polar residues" evidence="11">
    <location>
        <begin position="117"/>
        <end position="128"/>
    </location>
</feature>
<keyword evidence="13" id="KW-1185">Reference proteome</keyword>
<keyword evidence="4" id="KW-0805">Transcription regulation</keyword>
<dbReference type="GO" id="GO:0005759">
    <property type="term" value="C:mitochondrial matrix"/>
    <property type="evidence" value="ECO:0007669"/>
    <property type="project" value="Ensembl"/>
</dbReference>
<dbReference type="InParanoid" id="F7D2S2"/>
<reference evidence="12 13" key="1">
    <citation type="journal article" date="2008" name="Nature">
        <title>Genome analysis of the platypus reveals unique signatures of evolution.</title>
        <authorList>
            <person name="Warren W.C."/>
            <person name="Hillier L.W."/>
            <person name="Marshall Graves J.A."/>
            <person name="Birney E."/>
            <person name="Ponting C.P."/>
            <person name="Grutzner F."/>
            <person name="Belov K."/>
            <person name="Miller W."/>
            <person name="Clarke L."/>
            <person name="Chinwalla A.T."/>
            <person name="Yang S.P."/>
            <person name="Heger A."/>
            <person name="Locke D.P."/>
            <person name="Miethke P."/>
            <person name="Waters P.D."/>
            <person name="Veyrunes F."/>
            <person name="Fulton L."/>
            <person name="Fulton B."/>
            <person name="Graves T."/>
            <person name="Wallis J."/>
            <person name="Puente X.S."/>
            <person name="Lopez-Otin C."/>
            <person name="Ordonez G.R."/>
            <person name="Eichler E.E."/>
            <person name="Chen L."/>
            <person name="Cheng Z."/>
            <person name="Deakin J.E."/>
            <person name="Alsop A."/>
            <person name="Thompson K."/>
            <person name="Kirby P."/>
            <person name="Papenfuss A.T."/>
            <person name="Wakefield M.J."/>
            <person name="Olender T."/>
            <person name="Lancet D."/>
            <person name="Huttley G.A."/>
            <person name="Smit A.F."/>
            <person name="Pask A."/>
            <person name="Temple-Smith P."/>
            <person name="Batzer M.A."/>
            <person name="Walker J.A."/>
            <person name="Konkel M.K."/>
            <person name="Harris R.S."/>
            <person name="Whittington C.M."/>
            <person name="Wong E.S."/>
            <person name="Gemmell N.J."/>
            <person name="Buschiazzo E."/>
            <person name="Vargas Jentzsch I.M."/>
            <person name="Merkel A."/>
            <person name="Schmitz J."/>
            <person name="Zemann A."/>
            <person name="Churakov G."/>
            <person name="Kriegs J.O."/>
            <person name="Brosius J."/>
            <person name="Murchison E.P."/>
            <person name="Sachidanandam R."/>
            <person name="Smith C."/>
            <person name="Hannon G.J."/>
            <person name="Tsend-Ayush E."/>
            <person name="McMillan D."/>
            <person name="Attenborough R."/>
            <person name="Rens W."/>
            <person name="Ferguson-Smith M."/>
            <person name="Lefevre C.M."/>
            <person name="Sharp J.A."/>
            <person name="Nicholas K.R."/>
            <person name="Ray D.A."/>
            <person name="Kube M."/>
            <person name="Reinhardt R."/>
            <person name="Pringle T.H."/>
            <person name="Taylor J."/>
            <person name="Jones R.C."/>
            <person name="Nixon B."/>
            <person name="Dacheux J.L."/>
            <person name="Niwa H."/>
            <person name="Sekita Y."/>
            <person name="Huang X."/>
            <person name="Stark A."/>
            <person name="Kheradpour P."/>
            <person name="Kellis M."/>
            <person name="Flicek P."/>
            <person name="Chen Y."/>
            <person name="Webber C."/>
            <person name="Hardison R."/>
            <person name="Nelson J."/>
            <person name="Hallsworth-Pepin K."/>
            <person name="Delehaunty K."/>
            <person name="Markovic C."/>
            <person name="Minx P."/>
            <person name="Feng Y."/>
            <person name="Kremitzki C."/>
            <person name="Mitreva M."/>
            <person name="Glasscock J."/>
            <person name="Wylie T."/>
            <person name="Wohldmann P."/>
            <person name="Thiru P."/>
            <person name="Nhan M.N."/>
            <person name="Pohl C.S."/>
            <person name="Smith S.M."/>
            <person name="Hou S."/>
            <person name="Nefedov M."/>
            <person name="de Jong P.J."/>
            <person name="Renfree M.B."/>
            <person name="Mardis E.R."/>
            <person name="Wilson R.K."/>
        </authorList>
    </citation>
    <scope>NUCLEOTIDE SEQUENCE [LARGE SCALE GENOMIC DNA]</scope>
    <source>
        <strain evidence="12 13">Glennie</strain>
    </source>
</reference>
<dbReference type="Pfam" id="PF02536">
    <property type="entry name" value="mTERF"/>
    <property type="match status" value="1"/>
</dbReference>
<dbReference type="InterPro" id="IPR003690">
    <property type="entry name" value="MTERF"/>
</dbReference>
<dbReference type="GO" id="GO:0061668">
    <property type="term" value="P:mitochondrial ribosome assembly"/>
    <property type="evidence" value="ECO:0000318"/>
    <property type="project" value="GO_Central"/>
</dbReference>
<keyword evidence="6" id="KW-0804">Transcription</keyword>
<dbReference type="STRING" id="9258.ENSOANP00000002243"/>
<evidence type="ECO:0000256" key="5">
    <source>
        <dbReference type="ARBA" id="ARBA00023128"/>
    </source>
</evidence>
<dbReference type="GeneTree" id="ENSGT00390000005801"/>
<evidence type="ECO:0000256" key="11">
    <source>
        <dbReference type="SAM" id="MobiDB-lite"/>
    </source>
</evidence>
<evidence type="ECO:0000256" key="6">
    <source>
        <dbReference type="ARBA" id="ARBA00023163"/>
    </source>
</evidence>
<dbReference type="Bgee" id="ENSOANG00000001415">
    <property type="expression patterns" value="Expressed in liver and 7 other cell types or tissues"/>
</dbReference>
<evidence type="ECO:0000256" key="10">
    <source>
        <dbReference type="ARBA" id="ARBA00081775"/>
    </source>
</evidence>
<feature type="region of interest" description="Disordered" evidence="11">
    <location>
        <begin position="1"/>
        <end position="23"/>
    </location>
</feature>
<dbReference type="Gene3D" id="1.25.70.10">
    <property type="entry name" value="Transcription termination factor 3, mitochondrial"/>
    <property type="match status" value="1"/>
</dbReference>
<evidence type="ECO:0000256" key="4">
    <source>
        <dbReference type="ARBA" id="ARBA00023015"/>
    </source>
</evidence>
<evidence type="ECO:0000313" key="13">
    <source>
        <dbReference type="Proteomes" id="UP000002279"/>
    </source>
</evidence>
<evidence type="ECO:0000256" key="9">
    <source>
        <dbReference type="ARBA" id="ARBA00077580"/>
    </source>
</evidence>
<dbReference type="PANTHER" id="PTHR13068">
    <property type="entry name" value="CGI-12 PROTEIN-RELATED"/>
    <property type="match status" value="1"/>
</dbReference>